<dbReference type="Proteomes" id="UP000186953">
    <property type="component" value="Unassembled WGS sequence"/>
</dbReference>
<organism evidence="1 2">
    <name type="scientific">Maribacter ulvicola</name>
    <dbReference type="NCBI Taxonomy" id="228959"/>
    <lineage>
        <taxon>Bacteria</taxon>
        <taxon>Pseudomonadati</taxon>
        <taxon>Bacteroidota</taxon>
        <taxon>Flavobacteriia</taxon>
        <taxon>Flavobacteriales</taxon>
        <taxon>Flavobacteriaceae</taxon>
        <taxon>Maribacter</taxon>
    </lineage>
</organism>
<evidence type="ECO:0000313" key="2">
    <source>
        <dbReference type="Proteomes" id="UP000186953"/>
    </source>
</evidence>
<protein>
    <submittedName>
        <fullName evidence="1">Uncharacterized protein</fullName>
    </submittedName>
</protein>
<dbReference type="AlphaFoldDB" id="A0A1N6UIM1"/>
<gene>
    <name evidence="1" type="ORF">SAMN05421797_102355</name>
</gene>
<name>A0A1N6UIM1_9FLAO</name>
<evidence type="ECO:0000313" key="1">
    <source>
        <dbReference type="EMBL" id="SIQ65485.1"/>
    </source>
</evidence>
<reference evidence="2" key="1">
    <citation type="submission" date="2017-01" db="EMBL/GenBank/DDBJ databases">
        <authorList>
            <person name="Varghese N."/>
            <person name="Submissions S."/>
        </authorList>
    </citation>
    <scope>NUCLEOTIDE SEQUENCE [LARGE SCALE GENOMIC DNA]</scope>
    <source>
        <strain evidence="2">DSM 15366</strain>
    </source>
</reference>
<dbReference type="EMBL" id="FTMA01000002">
    <property type="protein sequence ID" value="SIQ65485.1"/>
    <property type="molecule type" value="Genomic_DNA"/>
</dbReference>
<accession>A0A1N6UIM1</accession>
<sequence>MLFSIITINALYKPLLKMNVHSFFVIPLNRDSNSILNLGCN</sequence>
<dbReference type="STRING" id="228959.SAMN05421797_102355"/>
<keyword evidence="2" id="KW-1185">Reference proteome</keyword>
<proteinExistence type="predicted"/>